<sequence length="109" mass="13209">MNEEFERYLEKFNAETRQRFTRLHELVHESTSHIIEEKLWAKLPSFYVRDRFVRIIPFNDHINIEAKSIQSHKASLDEYKITPKGMLQIQHTQKIPEDVLQKIMHESFE</sequence>
<dbReference type="Proteomes" id="UP000030700">
    <property type="component" value="Unassembled WGS sequence"/>
</dbReference>
<evidence type="ECO:0000313" key="2">
    <source>
        <dbReference type="Proteomes" id="UP000030700"/>
    </source>
</evidence>
<reference evidence="1" key="1">
    <citation type="journal article" date="2015" name="PeerJ">
        <title>First genomic representation of candidate bacterial phylum KSB3 points to enhanced environmental sensing as a trigger of wastewater bulking.</title>
        <authorList>
            <person name="Sekiguchi Y."/>
            <person name="Ohashi A."/>
            <person name="Parks D.H."/>
            <person name="Yamauchi T."/>
            <person name="Tyson G.W."/>
            <person name="Hugenholtz P."/>
        </authorList>
    </citation>
    <scope>NUCLEOTIDE SEQUENCE [LARGE SCALE GENOMIC DNA]</scope>
</reference>
<accession>A0A0S6VVD1</accession>
<evidence type="ECO:0008006" key="3">
    <source>
        <dbReference type="Google" id="ProtNLM"/>
    </source>
</evidence>
<dbReference type="AlphaFoldDB" id="A0A0S6VVD1"/>
<name>A0A0S6VVD1_9BACT</name>
<dbReference type="Gene3D" id="3.90.1150.200">
    <property type="match status" value="1"/>
</dbReference>
<dbReference type="HOGENOM" id="CLU_2117488_0_0_0"/>
<keyword evidence="2" id="KW-1185">Reference proteome</keyword>
<dbReference type="STRING" id="1499966.U14_00183"/>
<gene>
    <name evidence="1" type="ORF">U14_00183</name>
</gene>
<proteinExistence type="predicted"/>
<protein>
    <recommendedName>
        <fullName evidence="3">YdhG-like domain-containing protein</fullName>
    </recommendedName>
</protein>
<dbReference type="EMBL" id="DF820455">
    <property type="protein sequence ID" value="GAK48966.1"/>
    <property type="molecule type" value="Genomic_DNA"/>
</dbReference>
<organism evidence="1">
    <name type="scientific">Candidatus Moduliflexus flocculans</name>
    <dbReference type="NCBI Taxonomy" id="1499966"/>
    <lineage>
        <taxon>Bacteria</taxon>
        <taxon>Candidatus Moduliflexota</taxon>
        <taxon>Candidatus Moduliflexia</taxon>
        <taxon>Candidatus Moduliflexales</taxon>
        <taxon>Candidatus Moduliflexaceae</taxon>
    </lineage>
</organism>
<evidence type="ECO:0000313" key="1">
    <source>
        <dbReference type="EMBL" id="GAK48966.1"/>
    </source>
</evidence>
<dbReference type="SUPFAM" id="SSF159888">
    <property type="entry name" value="YdhG-like"/>
    <property type="match status" value="1"/>
</dbReference>